<protein>
    <recommendedName>
        <fullName evidence="7">Exostosin GT47 domain-containing protein</fullName>
    </recommendedName>
</protein>
<feature type="compositionally biased region" description="Polar residues" evidence="5">
    <location>
        <begin position="118"/>
        <end position="135"/>
    </location>
</feature>
<evidence type="ECO:0000259" key="7">
    <source>
        <dbReference type="Pfam" id="PF03016"/>
    </source>
</evidence>
<feature type="region of interest" description="Disordered" evidence="5">
    <location>
        <begin position="394"/>
        <end position="415"/>
    </location>
</feature>
<feature type="compositionally biased region" description="Low complexity" evidence="5">
    <location>
        <begin position="394"/>
        <end position="411"/>
    </location>
</feature>
<dbReference type="Pfam" id="PF03016">
    <property type="entry name" value="Exostosin_GT47"/>
    <property type="match status" value="1"/>
</dbReference>
<accession>A0ABP1BBP4</accession>
<evidence type="ECO:0000313" key="9">
    <source>
        <dbReference type="Proteomes" id="UP001497522"/>
    </source>
</evidence>
<evidence type="ECO:0000256" key="3">
    <source>
        <dbReference type="ARBA" id="ARBA00022968"/>
    </source>
</evidence>
<evidence type="ECO:0000256" key="2">
    <source>
        <dbReference type="ARBA" id="ARBA00010271"/>
    </source>
</evidence>
<evidence type="ECO:0000313" key="8">
    <source>
        <dbReference type="EMBL" id="CAK9872582.1"/>
    </source>
</evidence>
<evidence type="ECO:0000256" key="6">
    <source>
        <dbReference type="SAM" id="Phobius"/>
    </source>
</evidence>
<dbReference type="Proteomes" id="UP001497522">
    <property type="component" value="Chromosome 3"/>
</dbReference>
<feature type="region of interest" description="Disordered" evidence="5">
    <location>
        <begin position="118"/>
        <end position="139"/>
    </location>
</feature>
<comment type="subcellular location">
    <subcellularLocation>
        <location evidence="1">Golgi apparatus membrane</location>
        <topology evidence="1">Single-pass type II membrane protein</topology>
    </subcellularLocation>
</comment>
<organism evidence="8 9">
    <name type="scientific">Sphagnum jensenii</name>
    <dbReference type="NCBI Taxonomy" id="128206"/>
    <lineage>
        <taxon>Eukaryota</taxon>
        <taxon>Viridiplantae</taxon>
        <taxon>Streptophyta</taxon>
        <taxon>Embryophyta</taxon>
        <taxon>Bryophyta</taxon>
        <taxon>Sphagnophytina</taxon>
        <taxon>Sphagnopsida</taxon>
        <taxon>Sphagnales</taxon>
        <taxon>Sphagnaceae</taxon>
        <taxon>Sphagnum</taxon>
    </lineage>
</organism>
<comment type="similarity">
    <text evidence="2">Belongs to the glycosyltransferase 47 family.</text>
</comment>
<feature type="region of interest" description="Disordered" evidence="5">
    <location>
        <begin position="28"/>
        <end position="51"/>
    </location>
</feature>
<reference evidence="8" key="1">
    <citation type="submission" date="2024-03" db="EMBL/GenBank/DDBJ databases">
        <authorList>
            <consortium name="ELIXIR-Norway"/>
            <consortium name="Elixir Norway"/>
        </authorList>
    </citation>
    <scope>NUCLEOTIDE SEQUENCE</scope>
</reference>
<evidence type="ECO:0000256" key="5">
    <source>
        <dbReference type="SAM" id="MobiDB-lite"/>
    </source>
</evidence>
<dbReference type="EMBL" id="OZ023704">
    <property type="protein sequence ID" value="CAK9872582.1"/>
    <property type="molecule type" value="Genomic_DNA"/>
</dbReference>
<proteinExistence type="inferred from homology"/>
<feature type="transmembrane region" description="Helical" evidence="6">
    <location>
        <begin position="53"/>
        <end position="74"/>
    </location>
</feature>
<evidence type="ECO:0000256" key="1">
    <source>
        <dbReference type="ARBA" id="ARBA00004323"/>
    </source>
</evidence>
<sequence>MTAATEPDSPSSCRVDAGPWAASVGYQQESASLPRQVEPSSKKTKTSSSRAGGARHSVTLALVICIFVASYSLLDIDDLLLRVQTSLGHIPSPTAQTQQLGATISASEALATAQCQGGMQRNSSTYREGPDNQQLADEDDDSAACVGRRIYIYKLPPQFNQKLIENCENQQGWARMCYDLSNQGLGVPFDVPESDPLAHLLVPTSAWYKTNQFSLELLFHERLKRYPCLTENPDRATMSYIPFYSALDLTPKLFEASVAVRDQLSERLVGWLQSNSHWEKSRGNKHVMVLGRIVWDYVRPEKASQPGSWGNALVSLPEFWNVTKISIERNPWDSEQMAVPYPTSFHPSSDAEMVSWQSTIRTAQRDKLVVFVGSPRHNKVPGTELRYELVRQCSSTNPSENNNNNNNNTTSQVSAGNQNSTCTMVLCNVVKCARNPQAPIRAFLESIFCLQPPGDSATRKSLFDCLLAGAIPVLFDNMTAAQQYQWHLPRDTASYAITIDPKQVVAGELDVANKLLEVPKEVIATMQATIIDMLPRLIYKKPGPKLFEQSLTSSKDAFDHTIDRLLQKFHAHETV</sequence>
<dbReference type="InterPro" id="IPR004263">
    <property type="entry name" value="Exostosin"/>
</dbReference>
<name>A0ABP1BBP4_9BRYO</name>
<dbReference type="PANTHER" id="PTHR11062">
    <property type="entry name" value="EXOSTOSIN HEPARAN SULFATE GLYCOSYLTRANSFERASE -RELATED"/>
    <property type="match status" value="1"/>
</dbReference>
<keyword evidence="6" id="KW-0812">Transmembrane</keyword>
<keyword evidence="9" id="KW-1185">Reference proteome</keyword>
<keyword evidence="3" id="KW-0735">Signal-anchor</keyword>
<dbReference type="InterPro" id="IPR040911">
    <property type="entry name" value="Exostosin_GT47"/>
</dbReference>
<keyword evidence="6" id="KW-1133">Transmembrane helix</keyword>
<gene>
    <name evidence="8" type="ORF">CSSPJE1EN2_LOCUS15152</name>
</gene>
<dbReference type="PANTHER" id="PTHR11062:SF375">
    <property type="entry name" value="EXOSTOSIN GT47 DOMAIN-CONTAINING PROTEIN"/>
    <property type="match status" value="1"/>
</dbReference>
<evidence type="ECO:0000256" key="4">
    <source>
        <dbReference type="ARBA" id="ARBA00023034"/>
    </source>
</evidence>
<feature type="domain" description="Exostosin GT47" evidence="7">
    <location>
        <begin position="145"/>
        <end position="505"/>
    </location>
</feature>
<keyword evidence="6" id="KW-0472">Membrane</keyword>
<keyword evidence="4" id="KW-0333">Golgi apparatus</keyword>